<organism evidence="1 2">
    <name type="scientific">Methanobacterium alkalithermotolerans</name>
    <dbReference type="NCBI Taxonomy" id="2731220"/>
    <lineage>
        <taxon>Archaea</taxon>
        <taxon>Methanobacteriati</taxon>
        <taxon>Methanobacteriota</taxon>
        <taxon>Methanomada group</taxon>
        <taxon>Methanobacteria</taxon>
        <taxon>Methanobacteriales</taxon>
        <taxon>Methanobacteriaceae</taxon>
        <taxon>Methanobacterium</taxon>
    </lineage>
</organism>
<dbReference type="Pfam" id="PF09872">
    <property type="entry name" value="DUF2099"/>
    <property type="match status" value="1"/>
</dbReference>
<dbReference type="AlphaFoldDB" id="A0A8T8K7Q1"/>
<gene>
    <name evidence="1" type="ORF">HYG87_07225</name>
</gene>
<evidence type="ECO:0000313" key="1">
    <source>
        <dbReference type="EMBL" id="QUH23565.1"/>
    </source>
</evidence>
<name>A0A8T8K7Q1_9EURY</name>
<dbReference type="EMBL" id="CP058560">
    <property type="protein sequence ID" value="QUH23565.1"/>
    <property type="molecule type" value="Genomic_DNA"/>
</dbReference>
<sequence length="276" mass="30373">MDEHILEAMGKSKIVVKKGQVVEVGEPLIQYCPLFHKYRGIEELDKKTIKENIEFRINDFGMCTPHRDVKMKDFLSFGISETLSTLLVHHIIDCAVMVCEGAGTIIITDPEVCQGAGGRISGIISTSPIKEIINSLGYDNVLDPENATINQIKGVEKAIKKGYNSIAVTVASSEDAVNLRKLNLENDGVNIYIFAVHVTGLDDQEAQKMFDHADVITACASKTIREIAEEKAIFQAGLSIPIYAGTEKGKEFLLKRIDAIGGLKQKKDFKIPDPLI</sequence>
<dbReference type="PIRSF" id="PIRSF004929">
    <property type="entry name" value="UCP004929"/>
    <property type="match status" value="1"/>
</dbReference>
<dbReference type="KEGG" id="meme:HYG87_07225"/>
<reference evidence="1" key="1">
    <citation type="submission" date="2020-07" db="EMBL/GenBank/DDBJ databases">
        <title>Methanobacterium. sp. MethCan genome.</title>
        <authorList>
            <person name="Postec A."/>
            <person name="Quemeneur M."/>
        </authorList>
    </citation>
    <scope>NUCLEOTIDE SEQUENCE</scope>
    <source>
        <strain evidence="1">MethCAN</strain>
    </source>
</reference>
<dbReference type="InterPro" id="IPR009181">
    <property type="entry name" value="Methan_mark_8"/>
</dbReference>
<dbReference type="GeneID" id="64820544"/>
<protein>
    <submittedName>
        <fullName evidence="1">DUF2099 family protein</fullName>
    </submittedName>
</protein>
<proteinExistence type="predicted"/>
<dbReference type="OrthoDB" id="358516at2157"/>
<keyword evidence="2" id="KW-1185">Reference proteome</keyword>
<dbReference type="RefSeq" id="WP_211532521.1">
    <property type="nucleotide sequence ID" value="NZ_CP058560.1"/>
</dbReference>
<dbReference type="Proteomes" id="UP000681041">
    <property type="component" value="Chromosome"/>
</dbReference>
<evidence type="ECO:0000313" key="2">
    <source>
        <dbReference type="Proteomes" id="UP000681041"/>
    </source>
</evidence>
<accession>A0A8T8K7Q1</accession>
<dbReference type="NCBIfam" id="TIGR03275">
    <property type="entry name" value="methan_mark_8"/>
    <property type="match status" value="1"/>
</dbReference>